<protein>
    <submittedName>
        <fullName evidence="2">DUF1801 domain-containing protein</fullName>
    </submittedName>
</protein>
<keyword evidence="3" id="KW-1185">Reference proteome</keyword>
<dbReference type="RefSeq" id="WP_322473394.1">
    <property type="nucleotide sequence ID" value="NZ_JBHRZG010000004.1"/>
</dbReference>
<gene>
    <name evidence="2" type="ORF">ACFOSB_04640</name>
</gene>
<dbReference type="InterPro" id="IPR014922">
    <property type="entry name" value="YdhG-like"/>
</dbReference>
<proteinExistence type="predicted"/>
<reference evidence="3" key="1">
    <citation type="journal article" date="2019" name="Int. J. Syst. Evol. Microbiol.">
        <title>The Global Catalogue of Microorganisms (GCM) 10K type strain sequencing project: providing services to taxonomists for standard genome sequencing and annotation.</title>
        <authorList>
            <consortium name="The Broad Institute Genomics Platform"/>
            <consortium name="The Broad Institute Genome Sequencing Center for Infectious Disease"/>
            <person name="Wu L."/>
            <person name="Ma J."/>
        </authorList>
    </citation>
    <scope>NUCLEOTIDE SEQUENCE [LARGE SCALE GENOMIC DNA]</scope>
    <source>
        <strain evidence="3">CCTCC AB 2017081</strain>
    </source>
</reference>
<dbReference type="Proteomes" id="UP001595803">
    <property type="component" value="Unassembled WGS sequence"/>
</dbReference>
<dbReference type="Gene3D" id="1.10.150.20">
    <property type="entry name" value="5' to 3' exonuclease, C-terminal subdomain"/>
    <property type="match status" value="1"/>
</dbReference>
<evidence type="ECO:0000313" key="3">
    <source>
        <dbReference type="Proteomes" id="UP001595803"/>
    </source>
</evidence>
<dbReference type="Pfam" id="PF08818">
    <property type="entry name" value="DUF1801"/>
    <property type="match status" value="1"/>
</dbReference>
<feature type="domain" description="YdhG-like" evidence="1">
    <location>
        <begin position="16"/>
        <end position="118"/>
    </location>
</feature>
<dbReference type="EMBL" id="JBHRZG010000004">
    <property type="protein sequence ID" value="MFC3832135.1"/>
    <property type="molecule type" value="Genomic_DNA"/>
</dbReference>
<dbReference type="SUPFAM" id="SSF159888">
    <property type="entry name" value="YdhG-like"/>
    <property type="match status" value="1"/>
</dbReference>
<name>A0ABV7Z7A8_9DEIO</name>
<dbReference type="Gene3D" id="3.90.1150.200">
    <property type="match status" value="1"/>
</dbReference>
<sequence length="193" mass="21085">MNPAVTAFLDALEHPRRAQVEEVRALILAADPAIRDEVKWNAPSFRLADHFATFRLHPGHRVQLVLHTGARKHPEPVAMHIDDPAGLLAWVTPDRAVVTLADTDIPVDAMHHIIRQWVAQVPTAPTDDLPRMAAPARRALATAGITTLADLTRCTEQEVAGLHGMGPKALGLLREAMQERGMMFAAGGQTHPR</sequence>
<comment type="caution">
    <text evidence="2">The sequence shown here is derived from an EMBL/GenBank/DDBJ whole genome shotgun (WGS) entry which is preliminary data.</text>
</comment>
<accession>A0ABV7Z7A8</accession>
<dbReference type="SUPFAM" id="SSF47789">
    <property type="entry name" value="C-terminal domain of RNA polymerase alpha subunit"/>
    <property type="match status" value="1"/>
</dbReference>
<evidence type="ECO:0000259" key="1">
    <source>
        <dbReference type="Pfam" id="PF08818"/>
    </source>
</evidence>
<evidence type="ECO:0000313" key="2">
    <source>
        <dbReference type="EMBL" id="MFC3832135.1"/>
    </source>
</evidence>
<organism evidence="2 3">
    <name type="scientific">Deinococcus rufus</name>
    <dbReference type="NCBI Taxonomy" id="2136097"/>
    <lineage>
        <taxon>Bacteria</taxon>
        <taxon>Thermotogati</taxon>
        <taxon>Deinococcota</taxon>
        <taxon>Deinococci</taxon>
        <taxon>Deinococcales</taxon>
        <taxon>Deinococcaceae</taxon>
        <taxon>Deinococcus</taxon>
    </lineage>
</organism>